<dbReference type="OrthoDB" id="8194935at2759"/>
<dbReference type="PANTHER" id="PTHR47331:SF1">
    <property type="entry name" value="GAG-LIKE PROTEIN"/>
    <property type="match status" value="1"/>
</dbReference>
<dbReference type="PROSITE" id="PS50994">
    <property type="entry name" value="INTEGRASE"/>
    <property type="match status" value="1"/>
</dbReference>
<accession>A0A8J2R8K8</accession>
<gene>
    <name evidence="2" type="ORF">DCHRY22_LOCUS10923</name>
</gene>
<dbReference type="GO" id="GO:0003676">
    <property type="term" value="F:nucleic acid binding"/>
    <property type="evidence" value="ECO:0007669"/>
    <property type="project" value="InterPro"/>
</dbReference>
<evidence type="ECO:0000259" key="1">
    <source>
        <dbReference type="PROSITE" id="PS50994"/>
    </source>
</evidence>
<dbReference type="EMBL" id="CAKASE010000073">
    <property type="protein sequence ID" value="CAG9574686.1"/>
    <property type="molecule type" value="Genomic_DNA"/>
</dbReference>
<dbReference type="InterPro" id="IPR040676">
    <property type="entry name" value="DUF5641"/>
</dbReference>
<dbReference type="PANTHER" id="PTHR47331">
    <property type="entry name" value="PHD-TYPE DOMAIN-CONTAINING PROTEIN"/>
    <property type="match status" value="1"/>
</dbReference>
<reference evidence="2" key="1">
    <citation type="submission" date="2021-09" db="EMBL/GenBank/DDBJ databases">
        <authorList>
            <person name="Martin H S."/>
        </authorList>
    </citation>
    <scope>NUCLEOTIDE SEQUENCE</scope>
</reference>
<sequence>MILLRHPKDNLDADIIRRSCGQDSRVPSGGDDMVEVEHLRQDITLALASAQMNLRKWKSNMQLVNGCDTGETVTPTMGYLPQQRLLAGFPFENIGLDYAGPIQSAVRQGRGTKLVKVYIAIFICFTTKSIHLELVGDLSSNTFILALKRFISRRGKPKNIYSDNGRSFVGAYNDLSSFLKTNCDSVAEEMSKEGINFHFIPAYSPHFAGLAEAGVKSTKHHLVRVLGLCNLSYEELYTTLVQIEAILNSRPLTPLSSNADDLTPLTPGHFLIGRPLVSLPSPNYEHRPVNSLTRFQRIEQLRQHFWTRWSKEYISELQIRTKWRSCKGSLKLNSLVLLKENLPPLKWRMGRIVAVHPGPDGIIRVADVKTSNGVVRRSFSKICPLPDLSEDGNSG</sequence>
<evidence type="ECO:0000313" key="2">
    <source>
        <dbReference type="EMBL" id="CAG9574686.1"/>
    </source>
</evidence>
<proteinExistence type="predicted"/>
<evidence type="ECO:0000313" key="3">
    <source>
        <dbReference type="Proteomes" id="UP000789524"/>
    </source>
</evidence>
<organism evidence="2 3">
    <name type="scientific">Danaus chrysippus</name>
    <name type="common">African queen</name>
    <dbReference type="NCBI Taxonomy" id="151541"/>
    <lineage>
        <taxon>Eukaryota</taxon>
        <taxon>Metazoa</taxon>
        <taxon>Ecdysozoa</taxon>
        <taxon>Arthropoda</taxon>
        <taxon>Hexapoda</taxon>
        <taxon>Insecta</taxon>
        <taxon>Pterygota</taxon>
        <taxon>Neoptera</taxon>
        <taxon>Endopterygota</taxon>
        <taxon>Lepidoptera</taxon>
        <taxon>Glossata</taxon>
        <taxon>Ditrysia</taxon>
        <taxon>Papilionoidea</taxon>
        <taxon>Nymphalidae</taxon>
        <taxon>Danainae</taxon>
        <taxon>Danaini</taxon>
        <taxon>Danaina</taxon>
        <taxon>Danaus</taxon>
        <taxon>Anosia</taxon>
    </lineage>
</organism>
<dbReference type="Proteomes" id="UP000789524">
    <property type="component" value="Unassembled WGS sequence"/>
</dbReference>
<dbReference type="GO" id="GO:0015074">
    <property type="term" value="P:DNA integration"/>
    <property type="evidence" value="ECO:0007669"/>
    <property type="project" value="InterPro"/>
</dbReference>
<dbReference type="InterPro" id="IPR012337">
    <property type="entry name" value="RNaseH-like_sf"/>
</dbReference>
<dbReference type="SUPFAM" id="SSF53098">
    <property type="entry name" value="Ribonuclease H-like"/>
    <property type="match status" value="1"/>
</dbReference>
<protein>
    <submittedName>
        <fullName evidence="2">(African queen) hypothetical protein</fullName>
    </submittedName>
</protein>
<dbReference type="InterPro" id="IPR001584">
    <property type="entry name" value="Integrase_cat-core"/>
</dbReference>
<keyword evidence="3" id="KW-1185">Reference proteome</keyword>
<dbReference type="AlphaFoldDB" id="A0A8J2R8K8"/>
<feature type="domain" description="Integrase catalytic" evidence="1">
    <location>
        <begin position="86"/>
        <end position="275"/>
    </location>
</feature>
<dbReference type="Pfam" id="PF18701">
    <property type="entry name" value="DUF5641"/>
    <property type="match status" value="1"/>
</dbReference>
<comment type="caution">
    <text evidence="2">The sequence shown here is derived from an EMBL/GenBank/DDBJ whole genome shotgun (WGS) entry which is preliminary data.</text>
</comment>
<dbReference type="InterPro" id="IPR036397">
    <property type="entry name" value="RNaseH_sf"/>
</dbReference>
<name>A0A8J2R8K8_9NEOP</name>
<dbReference type="Gene3D" id="3.30.420.10">
    <property type="entry name" value="Ribonuclease H-like superfamily/Ribonuclease H"/>
    <property type="match status" value="1"/>
</dbReference>